<feature type="compositionally biased region" description="Gly residues" evidence="1">
    <location>
        <begin position="108"/>
        <end position="127"/>
    </location>
</feature>
<keyword evidence="3" id="KW-1185">Reference proteome</keyword>
<sequence>MNLKQNLVPIEDPERRRLVNSRCILRTCCLDCFSLVILPLTSTTVTKSIGALHCLFSGNAGAFTLRRIAYVSCRREEAITDLMETVMKFEVFVGSMVEDGEDDDNIHTGGGVAGDEGGSGGGSVGGGCEDKEDEEDDNMTCIENKVIAIVVIDHTISFFTNKPSPLSTISFHFLREREREREIKPVSSPIDH</sequence>
<evidence type="ECO:0000313" key="2">
    <source>
        <dbReference type="EMBL" id="KAK1433119.1"/>
    </source>
</evidence>
<name>A0AAD8L2I9_TARER</name>
<dbReference type="Proteomes" id="UP001229421">
    <property type="component" value="Unassembled WGS sequence"/>
</dbReference>
<dbReference type="EMBL" id="JAUHHV010000002">
    <property type="protein sequence ID" value="KAK1433119.1"/>
    <property type="molecule type" value="Genomic_DNA"/>
</dbReference>
<protein>
    <submittedName>
        <fullName evidence="2">Uncharacterized protein</fullName>
    </submittedName>
</protein>
<comment type="caution">
    <text evidence="2">The sequence shown here is derived from an EMBL/GenBank/DDBJ whole genome shotgun (WGS) entry which is preliminary data.</text>
</comment>
<feature type="region of interest" description="Disordered" evidence="1">
    <location>
        <begin position="100"/>
        <end position="136"/>
    </location>
</feature>
<accession>A0AAD8L2I9</accession>
<evidence type="ECO:0000313" key="3">
    <source>
        <dbReference type="Proteomes" id="UP001229421"/>
    </source>
</evidence>
<evidence type="ECO:0000256" key="1">
    <source>
        <dbReference type="SAM" id="MobiDB-lite"/>
    </source>
</evidence>
<gene>
    <name evidence="2" type="ORF">QVD17_10025</name>
</gene>
<organism evidence="2 3">
    <name type="scientific">Tagetes erecta</name>
    <name type="common">African marigold</name>
    <dbReference type="NCBI Taxonomy" id="13708"/>
    <lineage>
        <taxon>Eukaryota</taxon>
        <taxon>Viridiplantae</taxon>
        <taxon>Streptophyta</taxon>
        <taxon>Embryophyta</taxon>
        <taxon>Tracheophyta</taxon>
        <taxon>Spermatophyta</taxon>
        <taxon>Magnoliopsida</taxon>
        <taxon>eudicotyledons</taxon>
        <taxon>Gunneridae</taxon>
        <taxon>Pentapetalae</taxon>
        <taxon>asterids</taxon>
        <taxon>campanulids</taxon>
        <taxon>Asterales</taxon>
        <taxon>Asteraceae</taxon>
        <taxon>Asteroideae</taxon>
        <taxon>Heliantheae alliance</taxon>
        <taxon>Tageteae</taxon>
        <taxon>Tagetes</taxon>
    </lineage>
</organism>
<reference evidence="2" key="1">
    <citation type="journal article" date="2023" name="bioRxiv">
        <title>Improved chromosome-level genome assembly for marigold (Tagetes erecta).</title>
        <authorList>
            <person name="Jiang F."/>
            <person name="Yuan L."/>
            <person name="Wang S."/>
            <person name="Wang H."/>
            <person name="Xu D."/>
            <person name="Wang A."/>
            <person name="Fan W."/>
        </authorList>
    </citation>
    <scope>NUCLEOTIDE SEQUENCE</scope>
    <source>
        <strain evidence="2">WSJ</strain>
        <tissue evidence="2">Leaf</tissue>
    </source>
</reference>
<proteinExistence type="predicted"/>
<dbReference type="AlphaFoldDB" id="A0AAD8L2I9"/>